<dbReference type="Gene3D" id="3.40.50.150">
    <property type="entry name" value="Vaccinia Virus protein VP39"/>
    <property type="match status" value="1"/>
</dbReference>
<evidence type="ECO:0000313" key="2">
    <source>
        <dbReference type="Proteomes" id="UP000239209"/>
    </source>
</evidence>
<evidence type="ECO:0008006" key="3">
    <source>
        <dbReference type="Google" id="ProtNLM"/>
    </source>
</evidence>
<dbReference type="EMBL" id="PVZG01000004">
    <property type="protein sequence ID" value="PRY30479.1"/>
    <property type="molecule type" value="Genomic_DNA"/>
</dbReference>
<organism evidence="1 2">
    <name type="scientific">Pseudosporangium ferrugineum</name>
    <dbReference type="NCBI Taxonomy" id="439699"/>
    <lineage>
        <taxon>Bacteria</taxon>
        <taxon>Bacillati</taxon>
        <taxon>Actinomycetota</taxon>
        <taxon>Actinomycetes</taxon>
        <taxon>Micromonosporales</taxon>
        <taxon>Micromonosporaceae</taxon>
        <taxon>Pseudosporangium</taxon>
    </lineage>
</organism>
<accession>A0A2T0SAN1</accession>
<comment type="caution">
    <text evidence="1">The sequence shown here is derived from an EMBL/GenBank/DDBJ whole genome shotgun (WGS) entry which is preliminary data.</text>
</comment>
<sequence>MSAKARAYTRWQRWRDAARRAGDAVHAGLWLGLLDRADLHAVDQDEYRRRTAYRSDAYNLSGLFEWERRMIDRHFPAAGPVVVLGAGGGREVLALAGRGHRVAGYECHPLLVEAGRDLLRRTGSGEATLDRLGRDRAPSGGGPYAAAVVGWSAYMLMAGRGSRMSFLAGLHAVLVPDAPVLLSFAARSAGERRPAVVAAVAGPVRRLRRRPPVELGDDLAPNFLHRFTEEELAEELTGAGYTPVDYAPGRAVTGEPGHAVARRC</sequence>
<dbReference type="SUPFAM" id="SSF53335">
    <property type="entry name" value="S-adenosyl-L-methionine-dependent methyltransferases"/>
    <property type="match status" value="1"/>
</dbReference>
<dbReference type="OrthoDB" id="5186487at2"/>
<dbReference type="InterPro" id="IPR029063">
    <property type="entry name" value="SAM-dependent_MTases_sf"/>
</dbReference>
<reference evidence="1 2" key="1">
    <citation type="submission" date="2018-03" db="EMBL/GenBank/DDBJ databases">
        <title>Genomic Encyclopedia of Archaeal and Bacterial Type Strains, Phase II (KMG-II): from individual species to whole genera.</title>
        <authorList>
            <person name="Goeker M."/>
        </authorList>
    </citation>
    <scope>NUCLEOTIDE SEQUENCE [LARGE SCALE GENOMIC DNA]</scope>
    <source>
        <strain evidence="1 2">DSM 45348</strain>
    </source>
</reference>
<protein>
    <recommendedName>
        <fullName evidence="3">Methyltransferase family protein</fullName>
    </recommendedName>
</protein>
<keyword evidence="2" id="KW-1185">Reference proteome</keyword>
<dbReference type="RefSeq" id="WP_106126124.1">
    <property type="nucleotide sequence ID" value="NZ_PVZG01000004.1"/>
</dbReference>
<proteinExistence type="predicted"/>
<name>A0A2T0SAN1_9ACTN</name>
<gene>
    <name evidence="1" type="ORF">CLV70_10431</name>
</gene>
<dbReference type="AlphaFoldDB" id="A0A2T0SAN1"/>
<evidence type="ECO:0000313" key="1">
    <source>
        <dbReference type="EMBL" id="PRY30479.1"/>
    </source>
</evidence>
<dbReference type="Proteomes" id="UP000239209">
    <property type="component" value="Unassembled WGS sequence"/>
</dbReference>